<evidence type="ECO:0000256" key="5">
    <source>
        <dbReference type="SAM" id="Phobius"/>
    </source>
</evidence>
<dbReference type="PANTHER" id="PTHR33514:SF13">
    <property type="entry name" value="PROTEIN ABCI12, CHLOROPLASTIC"/>
    <property type="match status" value="1"/>
</dbReference>
<evidence type="ECO:0000313" key="7">
    <source>
        <dbReference type="Proteomes" id="UP000683575"/>
    </source>
</evidence>
<dbReference type="Proteomes" id="UP000683575">
    <property type="component" value="Chromosome"/>
</dbReference>
<protein>
    <submittedName>
        <fullName evidence="6">Energy-coupling factor transporter transmembrane protein EcfT</fullName>
    </submittedName>
</protein>
<evidence type="ECO:0000256" key="4">
    <source>
        <dbReference type="ARBA" id="ARBA00023136"/>
    </source>
</evidence>
<dbReference type="InterPro" id="IPR003339">
    <property type="entry name" value="ABC/ECF_trnsptr_transmembrane"/>
</dbReference>
<evidence type="ECO:0000256" key="2">
    <source>
        <dbReference type="ARBA" id="ARBA00022692"/>
    </source>
</evidence>
<sequence>MSPLGLYVPGTSPLHRARAGLKLLVMIAAGVGSVFLHHAWQVPVALAVVLAAYVVAGLSLRTVGSQLRPLLWIGLVTAGFHVVVNGWERAVVVVGVLAVLVLLAALVTLTTRTTELVDAVVFACGPLRVLRVDPERIGLLIALGIRCVPVVVSLAEGVRDAQRARGLTASPRAFAVPLIVRSLRHADALGEALSARGLDD</sequence>
<keyword evidence="2 5" id="KW-0812">Transmembrane</keyword>
<proteinExistence type="predicted"/>
<evidence type="ECO:0000256" key="1">
    <source>
        <dbReference type="ARBA" id="ARBA00004141"/>
    </source>
</evidence>
<feature type="transmembrane region" description="Helical" evidence="5">
    <location>
        <begin position="90"/>
        <end position="109"/>
    </location>
</feature>
<reference evidence="6" key="1">
    <citation type="submission" date="2021-06" db="EMBL/GenBank/DDBJ databases">
        <title>Complete genome sequence of Nocardioides sp. G188.</title>
        <authorList>
            <person name="Im W.-T."/>
        </authorList>
    </citation>
    <scope>NUCLEOTIDE SEQUENCE</scope>
    <source>
        <strain evidence="6">G188</strain>
    </source>
</reference>
<comment type="subcellular location">
    <subcellularLocation>
        <location evidence="1">Membrane</location>
        <topology evidence="1">Multi-pass membrane protein</topology>
    </subcellularLocation>
</comment>
<keyword evidence="3 5" id="KW-1133">Transmembrane helix</keyword>
<dbReference type="KEGG" id="nps:KRR39_07560"/>
<feature type="transmembrane region" description="Helical" evidence="5">
    <location>
        <begin position="67"/>
        <end position="84"/>
    </location>
</feature>
<dbReference type="EMBL" id="CP077062">
    <property type="protein sequence ID" value="QWZ09593.1"/>
    <property type="molecule type" value="Genomic_DNA"/>
</dbReference>
<dbReference type="Pfam" id="PF02361">
    <property type="entry name" value="CbiQ"/>
    <property type="match status" value="1"/>
</dbReference>
<name>A0A975Y1K0_9ACTN</name>
<accession>A0A975Y1K0</accession>
<evidence type="ECO:0000256" key="3">
    <source>
        <dbReference type="ARBA" id="ARBA00022989"/>
    </source>
</evidence>
<dbReference type="PANTHER" id="PTHR33514">
    <property type="entry name" value="PROTEIN ABCI12, CHLOROPLASTIC"/>
    <property type="match status" value="1"/>
</dbReference>
<feature type="transmembrane region" description="Helical" evidence="5">
    <location>
        <begin position="42"/>
        <end position="60"/>
    </location>
</feature>
<keyword evidence="4 5" id="KW-0472">Membrane</keyword>
<organism evidence="6 7">
    <name type="scientific">Nocardioides panacis</name>
    <dbReference type="NCBI Taxonomy" id="2849501"/>
    <lineage>
        <taxon>Bacteria</taxon>
        <taxon>Bacillati</taxon>
        <taxon>Actinomycetota</taxon>
        <taxon>Actinomycetes</taxon>
        <taxon>Propionibacteriales</taxon>
        <taxon>Nocardioidaceae</taxon>
        <taxon>Nocardioides</taxon>
    </lineage>
</organism>
<keyword evidence="7" id="KW-1185">Reference proteome</keyword>
<evidence type="ECO:0000313" key="6">
    <source>
        <dbReference type="EMBL" id="QWZ09593.1"/>
    </source>
</evidence>
<gene>
    <name evidence="6" type="ORF">KRR39_07560</name>
</gene>
<dbReference type="RefSeq" id="WP_216941439.1">
    <property type="nucleotide sequence ID" value="NZ_CP077062.1"/>
</dbReference>
<dbReference type="CDD" id="cd16914">
    <property type="entry name" value="EcfT"/>
    <property type="match status" value="1"/>
</dbReference>
<dbReference type="GO" id="GO:0005886">
    <property type="term" value="C:plasma membrane"/>
    <property type="evidence" value="ECO:0007669"/>
    <property type="project" value="TreeGrafter"/>
</dbReference>
<dbReference type="AlphaFoldDB" id="A0A975Y1K0"/>